<accession>A0A1A8XDT6</accession>
<gene>
    <name evidence="2" type="ORF">ACCAA_100059</name>
</gene>
<sequence length="150" mass="15507">MDTRNQDLAKTLSNGLFTAATLGFLLTAFGQGALAEIILGGPAPGASAAGQTAQYNRQRAIVEQSRNDNGEFWVSPNIILNDGYYNSGRVNALGGINTLGGVGGAAASGSAAGYGAAYNRQRAVVNQVFMGDHPPSNNRERANAYRTGGN</sequence>
<keyword evidence="3" id="KW-1185">Reference proteome</keyword>
<dbReference type="AlphaFoldDB" id="A0A1A8XDT6"/>
<name>A0A1A8XDT6_9PROT</name>
<evidence type="ECO:0000313" key="3">
    <source>
        <dbReference type="Proteomes" id="UP000199169"/>
    </source>
</evidence>
<evidence type="ECO:0000313" key="2">
    <source>
        <dbReference type="EMBL" id="SBT03355.1"/>
    </source>
</evidence>
<evidence type="ECO:0000256" key="1">
    <source>
        <dbReference type="SAM" id="MobiDB-lite"/>
    </source>
</evidence>
<reference evidence="2 3" key="1">
    <citation type="submission" date="2016-06" db="EMBL/GenBank/DDBJ databases">
        <authorList>
            <person name="Kjaerup R.B."/>
            <person name="Dalgaard T.S."/>
            <person name="Juul-Madsen H.R."/>
        </authorList>
    </citation>
    <scope>NUCLEOTIDE SEQUENCE [LARGE SCALE GENOMIC DNA]</scope>
    <source>
        <strain evidence="2">3</strain>
    </source>
</reference>
<protein>
    <submittedName>
        <fullName evidence="2">Uncharacterized protein</fullName>
    </submittedName>
</protein>
<dbReference type="EMBL" id="FLQX01000002">
    <property type="protein sequence ID" value="SBT03355.1"/>
    <property type="molecule type" value="Genomic_DNA"/>
</dbReference>
<dbReference type="Proteomes" id="UP000199169">
    <property type="component" value="Unassembled WGS sequence"/>
</dbReference>
<feature type="region of interest" description="Disordered" evidence="1">
    <location>
        <begin position="131"/>
        <end position="150"/>
    </location>
</feature>
<dbReference type="STRING" id="1860102.ACCAA_100059"/>
<proteinExistence type="predicted"/>
<organism evidence="2 3">
    <name type="scientific">Candidatus Accumulibacter aalborgensis</name>
    <dbReference type="NCBI Taxonomy" id="1860102"/>
    <lineage>
        <taxon>Bacteria</taxon>
        <taxon>Pseudomonadati</taxon>
        <taxon>Pseudomonadota</taxon>
        <taxon>Betaproteobacteria</taxon>
        <taxon>Candidatus Accumulibacter</taxon>
    </lineage>
</organism>